<organism evidence="2 3">
    <name type="scientific">Rhynchophorus ferrugineus</name>
    <name type="common">Red palm weevil</name>
    <name type="synonym">Curculio ferrugineus</name>
    <dbReference type="NCBI Taxonomy" id="354439"/>
    <lineage>
        <taxon>Eukaryota</taxon>
        <taxon>Metazoa</taxon>
        <taxon>Ecdysozoa</taxon>
        <taxon>Arthropoda</taxon>
        <taxon>Hexapoda</taxon>
        <taxon>Insecta</taxon>
        <taxon>Pterygota</taxon>
        <taxon>Neoptera</taxon>
        <taxon>Endopterygota</taxon>
        <taxon>Coleoptera</taxon>
        <taxon>Polyphaga</taxon>
        <taxon>Cucujiformia</taxon>
        <taxon>Curculionidae</taxon>
        <taxon>Dryophthorinae</taxon>
        <taxon>Rhynchophorus</taxon>
    </lineage>
</organism>
<feature type="compositionally biased region" description="Basic and acidic residues" evidence="1">
    <location>
        <begin position="33"/>
        <end position="43"/>
    </location>
</feature>
<comment type="caution">
    <text evidence="2">The sequence shown here is derived from an EMBL/GenBank/DDBJ whole genome shotgun (WGS) entry which is preliminary data.</text>
</comment>
<feature type="region of interest" description="Disordered" evidence="1">
    <location>
        <begin position="29"/>
        <end position="75"/>
    </location>
</feature>
<evidence type="ECO:0000256" key="1">
    <source>
        <dbReference type="SAM" id="MobiDB-lite"/>
    </source>
</evidence>
<dbReference type="AlphaFoldDB" id="A0A834ID45"/>
<reference evidence="2" key="1">
    <citation type="submission" date="2020-08" db="EMBL/GenBank/DDBJ databases">
        <title>Genome sequencing and assembly of the red palm weevil Rhynchophorus ferrugineus.</title>
        <authorList>
            <person name="Dias G.B."/>
            <person name="Bergman C.M."/>
            <person name="Manee M."/>
        </authorList>
    </citation>
    <scope>NUCLEOTIDE SEQUENCE</scope>
    <source>
        <strain evidence="2">AA-2017</strain>
        <tissue evidence="2">Whole larva</tissue>
    </source>
</reference>
<dbReference type="EMBL" id="JAACXV010013921">
    <property type="protein sequence ID" value="KAF7271647.1"/>
    <property type="molecule type" value="Genomic_DNA"/>
</dbReference>
<gene>
    <name evidence="2" type="ORF">GWI33_015496</name>
</gene>
<name>A0A834ID45_RHYFE</name>
<evidence type="ECO:0000313" key="2">
    <source>
        <dbReference type="EMBL" id="KAF7271647.1"/>
    </source>
</evidence>
<proteinExistence type="predicted"/>
<dbReference type="Proteomes" id="UP000625711">
    <property type="component" value="Unassembled WGS sequence"/>
</dbReference>
<protein>
    <submittedName>
        <fullName evidence="2">Uncharacterized protein</fullName>
    </submittedName>
</protein>
<keyword evidence="3" id="KW-1185">Reference proteome</keyword>
<feature type="compositionally biased region" description="Basic residues" evidence="1">
    <location>
        <begin position="64"/>
        <end position="75"/>
    </location>
</feature>
<accession>A0A834ID45</accession>
<sequence length="75" mass="8342">MTGENQFLLNSPAKADVFHPLSCHLAGWSADPPRARPGGESDTARIYCSPSMVSDRFGPDQTVRRKRRERRASAQ</sequence>
<evidence type="ECO:0000313" key="3">
    <source>
        <dbReference type="Proteomes" id="UP000625711"/>
    </source>
</evidence>